<dbReference type="Proteomes" id="UP001222325">
    <property type="component" value="Unassembled WGS sequence"/>
</dbReference>
<protein>
    <submittedName>
        <fullName evidence="3">Uncharacterized protein</fullName>
    </submittedName>
</protein>
<feature type="transmembrane region" description="Helical" evidence="2">
    <location>
        <begin position="159"/>
        <end position="180"/>
    </location>
</feature>
<keyword evidence="2" id="KW-0472">Membrane</keyword>
<sequence length="1063" mass="120034">MSWMTGPHKTGWEYNPKHIGHFKLGSKQSLFPVNVTPPTKRSFADSGCRREPKLGMCDSKVDEDEATDVPLKIANPPVISSESESGISKGSFCDKPEVVFEHMMGYLNIWCGGRGRDASTVDAHESSDIYPDCGYVFIFFPDPPSLLPLSRSALWMPEIFEAGYFFACYIWFFILLVTIVHGPEALNVLGLWCDLSTGESTLSKERETALLDYAKTLDKCALARGHLARWVNDLQDLAEAIPDTHGLMIHYVWQGLHPPHQISPNYLKWKSFCDALHALEYGVESIPEQCLFILNIFNTPTHNLQFTVPLPWHRHALAPHIPYQIGDTPSQSGLVVKLTRQMPELFCGRDPDPDHHKKKSKGRAVSPILDIQDISDSEDDDIDTAVVLERDSGFDVEDKSNNSQSQAQCEPPTHSAQTDRTRYFWPRYALPVLADRAYSAADAIQSAGMRLVGLLFDARKTILNLDTAFVEFEPLLHTSPQIYTRRQWNGVKQVPRGHRGFKIGYAIEFVTHTLCWNTFDNNFRLHWRTPSEEASKYVASHVPDWCCYTAQWLRQMFTKNLKQTTLLEALCAPGRQPFRGLGQYGANEVLSIAELTGIPGWVLLGTILQDKVLFSIICEAFFEFVSTRGLQAEDYVRRSQTTIKLAPIMEDDPDVDCTMNASLAGQLEYVETLRTHGRKRTYVSPVEAALIDSYNEASLNTWDESFKIQASSSKQNLFSHARQTDMSKVLFPFDMGNVRSSVTKFGHLGPIIAGDFWPTILEELGASPTILSKLEKDFRKLPKVIPEAQLLALKPQHLLEPYEREALTALMGEENPIATYFKQPRFSKNHASMTLTSKHSLWTDTHLVKMETRTGFIWTTLIPPFISLATRMRSRKNADAKFKLLYTVQGEHIRDEYTIDYIKNHTKGWTVGPYDFVGHGRTGHYGGSSFVGLCFWHPDLSAGEMLALQASWDARSRYPVGMRKLAKDQIEPEKTWRSKVKSSLLKEMGGAAAAAASADYFVREIIRHRRFECAEIREKILKLTKDDRKGKARGAGGPASTARVKNRSQIASLAKQWADLRIV</sequence>
<name>A0AAD6TRS3_9AGAR</name>
<accession>A0AAD6TRS3</accession>
<dbReference type="EMBL" id="JARJCN010000140">
    <property type="protein sequence ID" value="KAJ7069010.1"/>
    <property type="molecule type" value="Genomic_DNA"/>
</dbReference>
<evidence type="ECO:0000256" key="2">
    <source>
        <dbReference type="SAM" id="Phobius"/>
    </source>
</evidence>
<evidence type="ECO:0000256" key="1">
    <source>
        <dbReference type="SAM" id="MobiDB-lite"/>
    </source>
</evidence>
<evidence type="ECO:0000313" key="4">
    <source>
        <dbReference type="Proteomes" id="UP001222325"/>
    </source>
</evidence>
<keyword evidence="2" id="KW-0812">Transmembrane</keyword>
<evidence type="ECO:0000313" key="3">
    <source>
        <dbReference type="EMBL" id="KAJ7069010.1"/>
    </source>
</evidence>
<dbReference type="AlphaFoldDB" id="A0AAD6TRS3"/>
<comment type="caution">
    <text evidence="3">The sequence shown here is derived from an EMBL/GenBank/DDBJ whole genome shotgun (WGS) entry which is preliminary data.</text>
</comment>
<organism evidence="3 4">
    <name type="scientific">Mycena belliarum</name>
    <dbReference type="NCBI Taxonomy" id="1033014"/>
    <lineage>
        <taxon>Eukaryota</taxon>
        <taxon>Fungi</taxon>
        <taxon>Dikarya</taxon>
        <taxon>Basidiomycota</taxon>
        <taxon>Agaricomycotina</taxon>
        <taxon>Agaricomycetes</taxon>
        <taxon>Agaricomycetidae</taxon>
        <taxon>Agaricales</taxon>
        <taxon>Marasmiineae</taxon>
        <taxon>Mycenaceae</taxon>
        <taxon>Mycena</taxon>
    </lineage>
</organism>
<keyword evidence="4" id="KW-1185">Reference proteome</keyword>
<keyword evidence="2" id="KW-1133">Transmembrane helix</keyword>
<reference evidence="3" key="1">
    <citation type="submission" date="2023-03" db="EMBL/GenBank/DDBJ databases">
        <title>Massive genome expansion in bonnet fungi (Mycena s.s.) driven by repeated elements and novel gene families across ecological guilds.</title>
        <authorList>
            <consortium name="Lawrence Berkeley National Laboratory"/>
            <person name="Harder C.B."/>
            <person name="Miyauchi S."/>
            <person name="Viragh M."/>
            <person name="Kuo A."/>
            <person name="Thoen E."/>
            <person name="Andreopoulos B."/>
            <person name="Lu D."/>
            <person name="Skrede I."/>
            <person name="Drula E."/>
            <person name="Henrissat B."/>
            <person name="Morin E."/>
            <person name="Kohler A."/>
            <person name="Barry K."/>
            <person name="LaButti K."/>
            <person name="Morin E."/>
            <person name="Salamov A."/>
            <person name="Lipzen A."/>
            <person name="Mereny Z."/>
            <person name="Hegedus B."/>
            <person name="Baldrian P."/>
            <person name="Stursova M."/>
            <person name="Weitz H."/>
            <person name="Taylor A."/>
            <person name="Grigoriev I.V."/>
            <person name="Nagy L.G."/>
            <person name="Martin F."/>
            <person name="Kauserud H."/>
        </authorList>
    </citation>
    <scope>NUCLEOTIDE SEQUENCE</scope>
    <source>
        <strain evidence="3">CBHHK173m</strain>
    </source>
</reference>
<proteinExistence type="predicted"/>
<feature type="region of interest" description="Disordered" evidence="1">
    <location>
        <begin position="394"/>
        <end position="418"/>
    </location>
</feature>
<feature type="compositionally biased region" description="Polar residues" evidence="1">
    <location>
        <begin position="401"/>
        <end position="416"/>
    </location>
</feature>
<gene>
    <name evidence="3" type="ORF">B0H15DRAFT_807295</name>
</gene>